<dbReference type="Pfam" id="PF00450">
    <property type="entry name" value="Peptidase_S10"/>
    <property type="match status" value="1"/>
</dbReference>
<dbReference type="Gene3D" id="3.40.50.12670">
    <property type="match status" value="1"/>
</dbReference>
<organism evidence="2 3">
    <name type="scientific">Thlaspi arvense</name>
    <name type="common">Field penny-cress</name>
    <dbReference type="NCBI Taxonomy" id="13288"/>
    <lineage>
        <taxon>Eukaryota</taxon>
        <taxon>Viridiplantae</taxon>
        <taxon>Streptophyta</taxon>
        <taxon>Embryophyta</taxon>
        <taxon>Tracheophyta</taxon>
        <taxon>Spermatophyta</taxon>
        <taxon>Magnoliopsida</taxon>
        <taxon>eudicotyledons</taxon>
        <taxon>Gunneridae</taxon>
        <taxon>Pentapetalae</taxon>
        <taxon>rosids</taxon>
        <taxon>malvids</taxon>
        <taxon>Brassicales</taxon>
        <taxon>Brassicaceae</taxon>
        <taxon>Thlaspideae</taxon>
        <taxon>Thlaspi</taxon>
    </lineage>
</organism>
<evidence type="ECO:0000313" key="2">
    <source>
        <dbReference type="EMBL" id="CAH2072118.1"/>
    </source>
</evidence>
<comment type="similarity">
    <text evidence="1">Belongs to the peptidase S10 family.</text>
</comment>
<dbReference type="EMBL" id="OU466862">
    <property type="protein sequence ID" value="CAH2072118.1"/>
    <property type="molecule type" value="Genomic_DNA"/>
</dbReference>
<evidence type="ECO:0000256" key="1">
    <source>
        <dbReference type="ARBA" id="ARBA00009431"/>
    </source>
</evidence>
<dbReference type="AlphaFoldDB" id="A0AAU9SUY8"/>
<protein>
    <submittedName>
        <fullName evidence="2">Uncharacterized protein</fullName>
    </submittedName>
</protein>
<reference evidence="2 3" key="1">
    <citation type="submission" date="2022-03" db="EMBL/GenBank/DDBJ databases">
        <authorList>
            <person name="Nunn A."/>
            <person name="Chopra R."/>
            <person name="Nunn A."/>
            <person name="Contreras Garrido A."/>
        </authorList>
    </citation>
    <scope>NUCLEOTIDE SEQUENCE [LARGE SCALE GENOMIC DNA]</scope>
</reference>
<sequence length="103" mass="11617">MKGLRDMEKLQCYTLRFETFYFAFNLASFSMLHSNQVRQSGLRHVLKLSGGPGCSSTLDLFMENKPVHDAGHMVPMDQPKAPLEMLQNWMQGKLAPTSPTIGQ</sequence>
<evidence type="ECO:0000313" key="3">
    <source>
        <dbReference type="Proteomes" id="UP000836841"/>
    </source>
</evidence>
<proteinExistence type="inferred from homology"/>
<dbReference type="InterPro" id="IPR001563">
    <property type="entry name" value="Peptidase_S10"/>
</dbReference>
<gene>
    <name evidence="2" type="ORF">TAV2_LOCUS21782</name>
</gene>
<dbReference type="GO" id="GO:0006508">
    <property type="term" value="P:proteolysis"/>
    <property type="evidence" value="ECO:0007669"/>
    <property type="project" value="InterPro"/>
</dbReference>
<name>A0AAU9SUY8_THLAR</name>
<keyword evidence="3" id="KW-1185">Reference proteome</keyword>
<dbReference type="InterPro" id="IPR029058">
    <property type="entry name" value="AB_hydrolase_fold"/>
</dbReference>
<accession>A0AAU9SUY8</accession>
<dbReference type="GO" id="GO:0004185">
    <property type="term" value="F:serine-type carboxypeptidase activity"/>
    <property type="evidence" value="ECO:0007669"/>
    <property type="project" value="InterPro"/>
</dbReference>
<dbReference type="Proteomes" id="UP000836841">
    <property type="component" value="Chromosome 6"/>
</dbReference>
<dbReference type="SUPFAM" id="SSF53474">
    <property type="entry name" value="alpha/beta-Hydrolases"/>
    <property type="match status" value="1"/>
</dbReference>